<proteinExistence type="predicted"/>
<dbReference type="EMBL" id="VSWD01000001">
    <property type="protein sequence ID" value="KAK3108668.1"/>
    <property type="molecule type" value="Genomic_DNA"/>
</dbReference>
<comment type="caution">
    <text evidence="2">The sequence shown here is derived from an EMBL/GenBank/DDBJ whole genome shotgun (WGS) entry which is preliminary data.</text>
</comment>
<dbReference type="Pfam" id="PF13358">
    <property type="entry name" value="DDE_3"/>
    <property type="match status" value="1"/>
</dbReference>
<evidence type="ECO:0000313" key="3">
    <source>
        <dbReference type="Proteomes" id="UP001186944"/>
    </source>
</evidence>
<gene>
    <name evidence="2" type="ORF">FSP39_012878</name>
</gene>
<dbReference type="InterPro" id="IPR036397">
    <property type="entry name" value="RNaseH_sf"/>
</dbReference>
<accession>A0AA89CAU0</accession>
<organism evidence="2 3">
    <name type="scientific">Pinctada imbricata</name>
    <name type="common">Atlantic pearl-oyster</name>
    <name type="synonym">Pinctada martensii</name>
    <dbReference type="NCBI Taxonomy" id="66713"/>
    <lineage>
        <taxon>Eukaryota</taxon>
        <taxon>Metazoa</taxon>
        <taxon>Spiralia</taxon>
        <taxon>Lophotrochozoa</taxon>
        <taxon>Mollusca</taxon>
        <taxon>Bivalvia</taxon>
        <taxon>Autobranchia</taxon>
        <taxon>Pteriomorphia</taxon>
        <taxon>Pterioida</taxon>
        <taxon>Pterioidea</taxon>
        <taxon>Pteriidae</taxon>
        <taxon>Pinctada</taxon>
    </lineage>
</organism>
<reference evidence="2" key="1">
    <citation type="submission" date="2019-08" db="EMBL/GenBank/DDBJ databases">
        <title>The improved chromosome-level genome for the pearl oyster Pinctada fucata martensii using PacBio sequencing and Hi-C.</title>
        <authorList>
            <person name="Zheng Z."/>
        </authorList>
    </citation>
    <scope>NUCLEOTIDE SEQUENCE</scope>
    <source>
        <strain evidence="2">ZZ-2019</strain>
        <tissue evidence="2">Adductor muscle</tissue>
    </source>
</reference>
<dbReference type="InterPro" id="IPR038717">
    <property type="entry name" value="Tc1-like_DDE_dom"/>
</dbReference>
<dbReference type="AlphaFoldDB" id="A0AA89CAU0"/>
<name>A0AA89CAU0_PINIB</name>
<keyword evidence="3" id="KW-1185">Reference proteome</keyword>
<dbReference type="GO" id="GO:0003676">
    <property type="term" value="F:nucleic acid binding"/>
    <property type="evidence" value="ECO:0007669"/>
    <property type="project" value="InterPro"/>
</dbReference>
<dbReference type="PANTHER" id="PTHR47326:SF1">
    <property type="entry name" value="HTH PSQ-TYPE DOMAIN-CONTAINING PROTEIN"/>
    <property type="match status" value="1"/>
</dbReference>
<dbReference type="Proteomes" id="UP001186944">
    <property type="component" value="Unassembled WGS sequence"/>
</dbReference>
<sequence length="187" mass="21892">MNRDSTCAGRMGEVVYTEERAKDMLHHVYERKVIFGGRSVMIWGGISLHTKTDVVPVRQTLNAQRYQNTIIQPIIVPHIRANRGMILMQDNATPHKARTTQQMLQMNNIRVLDWPPCSPNLNPIEHVWDELDRRIRRLPQAQNLAQLETFIVNTWNNLPRRFLQNYVNSMRRRCQAVIVARGGHTRY</sequence>
<feature type="domain" description="Tc1-like transposase DDE" evidence="1">
    <location>
        <begin position="38"/>
        <end position="147"/>
    </location>
</feature>
<protein>
    <recommendedName>
        <fullName evidence="1">Tc1-like transposase DDE domain-containing protein</fullName>
    </recommendedName>
</protein>
<dbReference type="Gene3D" id="3.30.420.10">
    <property type="entry name" value="Ribonuclease H-like superfamily/Ribonuclease H"/>
    <property type="match status" value="1"/>
</dbReference>
<evidence type="ECO:0000259" key="1">
    <source>
        <dbReference type="Pfam" id="PF13358"/>
    </source>
</evidence>
<dbReference type="PANTHER" id="PTHR47326">
    <property type="entry name" value="TRANSPOSABLE ELEMENT TC3 TRANSPOSASE-LIKE PROTEIN"/>
    <property type="match status" value="1"/>
</dbReference>
<evidence type="ECO:0000313" key="2">
    <source>
        <dbReference type="EMBL" id="KAK3108668.1"/>
    </source>
</evidence>